<name>A0A3M7T158_BRAPC</name>
<accession>A0A3M7T158</accession>
<evidence type="ECO:0000256" key="1">
    <source>
        <dbReference type="ARBA" id="ARBA00023242"/>
    </source>
</evidence>
<evidence type="ECO:0000313" key="4">
    <source>
        <dbReference type="EMBL" id="RNA41687.1"/>
    </source>
</evidence>
<keyword evidence="5" id="KW-1185">Reference proteome</keyword>
<evidence type="ECO:0000313" key="5">
    <source>
        <dbReference type="Proteomes" id="UP000276133"/>
    </source>
</evidence>
<dbReference type="GO" id="GO:0045893">
    <property type="term" value="P:positive regulation of DNA-templated transcription"/>
    <property type="evidence" value="ECO:0007669"/>
    <property type="project" value="TreeGrafter"/>
</dbReference>
<dbReference type="InterPro" id="IPR055129">
    <property type="entry name" value="YEATS_dom"/>
</dbReference>
<dbReference type="EMBL" id="REGN01000473">
    <property type="protein sequence ID" value="RNA41687.1"/>
    <property type="molecule type" value="Genomic_DNA"/>
</dbReference>
<dbReference type="Proteomes" id="UP000276133">
    <property type="component" value="Unassembled WGS sequence"/>
</dbReference>
<organism evidence="4 5">
    <name type="scientific">Brachionus plicatilis</name>
    <name type="common">Marine rotifer</name>
    <name type="synonym">Brachionus muelleri</name>
    <dbReference type="NCBI Taxonomy" id="10195"/>
    <lineage>
        <taxon>Eukaryota</taxon>
        <taxon>Metazoa</taxon>
        <taxon>Spiralia</taxon>
        <taxon>Gnathifera</taxon>
        <taxon>Rotifera</taxon>
        <taxon>Eurotatoria</taxon>
        <taxon>Monogononta</taxon>
        <taxon>Pseudotrocha</taxon>
        <taxon>Ploima</taxon>
        <taxon>Brachionidae</taxon>
        <taxon>Brachionus</taxon>
    </lineage>
</organism>
<dbReference type="STRING" id="10195.A0A3M7T158"/>
<dbReference type="InterPro" id="IPR038704">
    <property type="entry name" value="YEAST_sf"/>
</dbReference>
<dbReference type="Gene3D" id="2.60.40.1970">
    <property type="entry name" value="YEATS domain"/>
    <property type="match status" value="1"/>
</dbReference>
<evidence type="ECO:0000259" key="3">
    <source>
        <dbReference type="PROSITE" id="PS51037"/>
    </source>
</evidence>
<dbReference type="OrthoDB" id="10053467at2759"/>
<feature type="domain" description="YEATS" evidence="3">
    <location>
        <begin position="1"/>
        <end position="135"/>
    </location>
</feature>
<comment type="caution">
    <text evidence="4">The sequence shown here is derived from an EMBL/GenBank/DDBJ whole genome shotgun (WGS) entry which is preliminary data.</text>
</comment>
<dbReference type="AlphaFoldDB" id="A0A3M7T158"/>
<reference evidence="4 5" key="1">
    <citation type="journal article" date="2018" name="Sci. Rep.">
        <title>Genomic signatures of local adaptation to the degree of environmental predictability in rotifers.</title>
        <authorList>
            <person name="Franch-Gras L."/>
            <person name="Hahn C."/>
            <person name="Garcia-Roger E.M."/>
            <person name="Carmona M.J."/>
            <person name="Serra M."/>
            <person name="Gomez A."/>
        </authorList>
    </citation>
    <scope>NUCLEOTIDE SEQUENCE [LARGE SCALE GENOMIC DNA]</scope>
    <source>
        <strain evidence="4">HYR1</strain>
    </source>
</reference>
<feature type="non-terminal residue" evidence="4">
    <location>
        <position position="215"/>
    </location>
</feature>
<dbReference type="GO" id="GO:0008023">
    <property type="term" value="C:transcription elongation factor complex"/>
    <property type="evidence" value="ECO:0007669"/>
    <property type="project" value="TreeGrafter"/>
</dbReference>
<dbReference type="Pfam" id="PF03366">
    <property type="entry name" value="YEATS"/>
    <property type="match status" value="1"/>
</dbReference>
<comment type="subcellular location">
    <subcellularLocation>
        <location evidence="2">Nucleus</location>
    </subcellularLocation>
</comment>
<sequence length="215" mass="24150">MAEALQFVIEIGHKASTLKEPIGDFIYKWNLFLRSGDERQQIDKVVQKVVFNLHETFKNPTRECTQPPYCVKENGYGEFEFPIDIFFNGTGEKYTINYFLDLPPAQSQTPLYRFRKEVITFVEPNPEFRKLLIESGATVKKILPNCSATTSLKKKANSSSILNSSLNSPNTSVNSPNSSLVNLNSSKLNQAINGTSFLATHSAFPSEKKKSSSKK</sequence>
<proteinExistence type="predicted"/>
<protein>
    <submittedName>
        <fullName evidence="4">AF-9 isoform X1</fullName>
    </submittedName>
</protein>
<dbReference type="InterPro" id="IPR052790">
    <property type="entry name" value="YEATS_domain"/>
</dbReference>
<dbReference type="PANTHER" id="PTHR47827">
    <property type="entry name" value="AHD DOMAIN-CONTAINING PROTEIN"/>
    <property type="match status" value="1"/>
</dbReference>
<keyword evidence="1 2" id="KW-0539">Nucleus</keyword>
<gene>
    <name evidence="4" type="ORF">BpHYR1_010964</name>
</gene>
<dbReference type="GO" id="GO:0003682">
    <property type="term" value="F:chromatin binding"/>
    <property type="evidence" value="ECO:0007669"/>
    <property type="project" value="TreeGrafter"/>
</dbReference>
<evidence type="ECO:0000256" key="2">
    <source>
        <dbReference type="PROSITE-ProRule" id="PRU00376"/>
    </source>
</evidence>
<dbReference type="PANTHER" id="PTHR47827:SF3">
    <property type="entry name" value="AF-9 ANC1 HOMOLOGY DOMAIN-CONTAINING PROTEIN"/>
    <property type="match status" value="1"/>
</dbReference>
<dbReference type="PROSITE" id="PS51037">
    <property type="entry name" value="YEATS"/>
    <property type="match status" value="1"/>
</dbReference>